<keyword evidence="9" id="KW-1185">Reference proteome</keyword>
<feature type="domain" description="Myb-like" evidence="5">
    <location>
        <begin position="67"/>
        <end position="112"/>
    </location>
</feature>
<proteinExistence type="predicted"/>
<dbReference type="Pfam" id="PF25299">
    <property type="entry name" value="ZZ_ADA2"/>
    <property type="match status" value="1"/>
</dbReference>
<dbReference type="SUPFAM" id="SSF46689">
    <property type="entry name" value="Homeodomain-like"/>
    <property type="match status" value="1"/>
</dbReference>
<dbReference type="InterPro" id="IPR055141">
    <property type="entry name" value="TADA2A_B-like_dom"/>
</dbReference>
<evidence type="ECO:0000256" key="3">
    <source>
        <dbReference type="ARBA" id="ARBA00022833"/>
    </source>
</evidence>
<protein>
    <recommendedName>
        <fullName evidence="10">Transcriptional adapter 2-beta</fullName>
    </recommendedName>
</protein>
<dbReference type="GO" id="GO:0006357">
    <property type="term" value="P:regulation of transcription by RNA polymerase II"/>
    <property type="evidence" value="ECO:0007669"/>
    <property type="project" value="TreeGrafter"/>
</dbReference>
<evidence type="ECO:0008006" key="10">
    <source>
        <dbReference type="Google" id="ProtNLM"/>
    </source>
</evidence>
<dbReference type="GO" id="GO:0006338">
    <property type="term" value="P:chromatin remodeling"/>
    <property type="evidence" value="ECO:0007669"/>
    <property type="project" value="TreeGrafter"/>
</dbReference>
<dbReference type="Gene3D" id="1.10.10.60">
    <property type="entry name" value="Homeodomain-like"/>
    <property type="match status" value="1"/>
</dbReference>
<dbReference type="PROSITE" id="PS51294">
    <property type="entry name" value="HTH_MYB"/>
    <property type="match status" value="1"/>
</dbReference>
<dbReference type="SUPFAM" id="SSF57850">
    <property type="entry name" value="RING/U-box"/>
    <property type="match status" value="1"/>
</dbReference>
<dbReference type="AlphaFoldDB" id="A0AAE2D2T8"/>
<dbReference type="PROSITE" id="PS51293">
    <property type="entry name" value="SANT"/>
    <property type="match status" value="1"/>
</dbReference>
<feature type="domain" description="HTH myb-type" evidence="7">
    <location>
        <begin position="69"/>
        <end position="116"/>
    </location>
</feature>
<feature type="compositionally biased region" description="Low complexity" evidence="4">
    <location>
        <begin position="512"/>
        <end position="530"/>
    </location>
</feature>
<dbReference type="InterPro" id="IPR001005">
    <property type="entry name" value="SANT/Myb"/>
</dbReference>
<dbReference type="Proteomes" id="UP001292079">
    <property type="component" value="Unassembled WGS sequence"/>
</dbReference>
<accession>A0AAE2D2T8</accession>
<dbReference type="PROSITE" id="PS01357">
    <property type="entry name" value="ZF_ZZ_1"/>
    <property type="match status" value="1"/>
</dbReference>
<evidence type="ECO:0000259" key="5">
    <source>
        <dbReference type="PROSITE" id="PS50090"/>
    </source>
</evidence>
<organism evidence="8 9">
    <name type="scientific">Schistosoma mekongi</name>
    <name type="common">Parasitic worm</name>
    <dbReference type="NCBI Taxonomy" id="38744"/>
    <lineage>
        <taxon>Eukaryota</taxon>
        <taxon>Metazoa</taxon>
        <taxon>Spiralia</taxon>
        <taxon>Lophotrochozoa</taxon>
        <taxon>Platyhelminthes</taxon>
        <taxon>Trematoda</taxon>
        <taxon>Digenea</taxon>
        <taxon>Strigeidida</taxon>
        <taxon>Schistosomatoidea</taxon>
        <taxon>Schistosomatidae</taxon>
        <taxon>Schistosoma</taxon>
    </lineage>
</organism>
<reference evidence="8" key="2">
    <citation type="journal article" date="2023" name="Infect Dis Poverty">
        <title>Chromosome-scale genome of the human blood fluke Schistosoma mekongi and its implications for public health.</title>
        <authorList>
            <person name="Zhou M."/>
            <person name="Xu L."/>
            <person name="Xu D."/>
            <person name="Chen W."/>
            <person name="Khan J."/>
            <person name="Hu Y."/>
            <person name="Huang H."/>
            <person name="Wei H."/>
            <person name="Zhang Y."/>
            <person name="Chusongsang P."/>
            <person name="Tanasarnprasert K."/>
            <person name="Hu X."/>
            <person name="Limpanont Y."/>
            <person name="Lv Z."/>
        </authorList>
    </citation>
    <scope>NUCLEOTIDE SEQUENCE</scope>
    <source>
        <strain evidence="8">LV_2022a</strain>
    </source>
</reference>
<dbReference type="InterPro" id="IPR009057">
    <property type="entry name" value="Homeodomain-like_sf"/>
</dbReference>
<feature type="region of interest" description="Disordered" evidence="4">
    <location>
        <begin position="495"/>
        <end position="530"/>
    </location>
</feature>
<dbReference type="GO" id="GO:0070461">
    <property type="term" value="C:SAGA-type complex"/>
    <property type="evidence" value="ECO:0007669"/>
    <property type="project" value="UniProtKB-ARBA"/>
</dbReference>
<dbReference type="GO" id="GO:0008270">
    <property type="term" value="F:zinc ion binding"/>
    <property type="evidence" value="ECO:0007669"/>
    <property type="project" value="UniProtKB-KW"/>
</dbReference>
<reference evidence="8" key="1">
    <citation type="submission" date="2022-04" db="EMBL/GenBank/DDBJ databases">
        <authorList>
            <person name="Xu L."/>
            <person name="Lv Z."/>
        </authorList>
    </citation>
    <scope>NUCLEOTIDE SEQUENCE</scope>
    <source>
        <strain evidence="8">LV_2022a</strain>
    </source>
</reference>
<dbReference type="CDD" id="cd00167">
    <property type="entry name" value="SANT"/>
    <property type="match status" value="1"/>
</dbReference>
<evidence type="ECO:0000256" key="4">
    <source>
        <dbReference type="SAM" id="MobiDB-lite"/>
    </source>
</evidence>
<feature type="domain" description="SANT" evidence="6">
    <location>
        <begin position="73"/>
        <end position="116"/>
    </location>
</feature>
<dbReference type="SMART" id="SM00717">
    <property type="entry name" value="SANT"/>
    <property type="match status" value="1"/>
</dbReference>
<keyword evidence="1" id="KW-0479">Metal-binding</keyword>
<sequence length="777" mass="89307">MFGRSSKCYYCLKKINFLCIMCAECPGIKICVKCFSYGVEGGNHKKIHKYIIKRSERDECLNNSWGSQWLLAEELKLLDALDNYGYGNWNEISTHLQSHSPIDCREHYNRFYMSGIMSELLSPSICSFPFVKEHIYPNKLFNCADDNDLSCYLLPNHQRSLGYLPYRDEFEFEYMNSAEEVLNSIYTTSTWDELDKAFYLALMGIYNQYIEKRYFRHRLARSHNLVTHLMHDLMRSQPKQKLSKLGIIKRGRFTKRSSYSGVSRIKAADRGLTHNNRRTGYSYNYTHQISNLNSNCDVIMAEREDGSSFFQPLALTSRHLECLYGSVPISRLHHFCRSHQVTQNNYRDSAAANLNISGMNTNFGIPSITRTLLVRDDSCLMESSISSEILDSGISSAESSNSTNSCTNFSNQLNVNPIKGIVDFQLANRRVITHSRFNSDSVCSFGIVRVNAQYLGPEDQTLSPEKLFNDETLGVNLMPNSGECSQFAYNVKVPSSVPLKRRRGRPPREPKTLSSLSHSQKTKQQSQQTPLTFISNSESSNVGSCGKIPFQTSENIGSHTNTSLDSDVYNCLRSLNWLIENVETPLPRSVHRRFGRHRLKPSTSYNHYSDKSCVKTFYTHPQWLKPFFRYLSTSEAETFLNNLERERILRIELSQLIQQQCKFSMLRTDPKDSTKYLDPNKNCSLPCSPTSPSPRLPPLLTTSVDKSSATSIHHRSSNMMKLRKLKRSYGTLRKPIQNFVLANKRNQYRSRVHYHHHINYANRVSQKVGCKRLRATC</sequence>
<dbReference type="PANTHER" id="PTHR12374:SF63">
    <property type="entry name" value="TRANSCRIPTIONAL ADAPTER 2-BETA"/>
    <property type="match status" value="1"/>
</dbReference>
<evidence type="ECO:0000259" key="7">
    <source>
        <dbReference type="PROSITE" id="PS51294"/>
    </source>
</evidence>
<dbReference type="Pfam" id="PF00249">
    <property type="entry name" value="Myb_DNA-binding"/>
    <property type="match status" value="1"/>
</dbReference>
<dbReference type="GO" id="GO:0003682">
    <property type="term" value="F:chromatin binding"/>
    <property type="evidence" value="ECO:0007669"/>
    <property type="project" value="TreeGrafter"/>
</dbReference>
<evidence type="ECO:0000313" key="8">
    <source>
        <dbReference type="EMBL" id="KAK4469403.1"/>
    </source>
</evidence>
<dbReference type="GO" id="GO:0005634">
    <property type="term" value="C:nucleus"/>
    <property type="evidence" value="ECO:0007669"/>
    <property type="project" value="TreeGrafter"/>
</dbReference>
<evidence type="ECO:0000256" key="1">
    <source>
        <dbReference type="ARBA" id="ARBA00022723"/>
    </source>
</evidence>
<evidence type="ECO:0000256" key="2">
    <source>
        <dbReference type="ARBA" id="ARBA00022771"/>
    </source>
</evidence>
<comment type="caution">
    <text evidence="8">The sequence shown here is derived from an EMBL/GenBank/DDBJ whole genome shotgun (WGS) entry which is preliminary data.</text>
</comment>
<dbReference type="EMBL" id="JALJAT010000005">
    <property type="protein sequence ID" value="KAK4469403.1"/>
    <property type="molecule type" value="Genomic_DNA"/>
</dbReference>
<gene>
    <name evidence="8" type="ORF">MN116_006959</name>
</gene>
<dbReference type="InterPro" id="IPR000433">
    <property type="entry name" value="Znf_ZZ"/>
</dbReference>
<name>A0AAE2D2T8_SCHME</name>
<dbReference type="GO" id="GO:0003713">
    <property type="term" value="F:transcription coactivator activity"/>
    <property type="evidence" value="ECO:0007669"/>
    <property type="project" value="TreeGrafter"/>
</dbReference>
<dbReference type="PROSITE" id="PS50090">
    <property type="entry name" value="MYB_LIKE"/>
    <property type="match status" value="1"/>
</dbReference>
<evidence type="ECO:0000259" key="6">
    <source>
        <dbReference type="PROSITE" id="PS51293"/>
    </source>
</evidence>
<keyword evidence="3" id="KW-0862">Zinc</keyword>
<dbReference type="PANTHER" id="PTHR12374">
    <property type="entry name" value="TRANSCRIPTIONAL ADAPTOR 2 ADA2 -RELATED"/>
    <property type="match status" value="1"/>
</dbReference>
<dbReference type="InterPro" id="IPR017884">
    <property type="entry name" value="SANT_dom"/>
</dbReference>
<evidence type="ECO:0000313" key="9">
    <source>
        <dbReference type="Proteomes" id="UP001292079"/>
    </source>
</evidence>
<keyword evidence="2" id="KW-0863">Zinc-finger</keyword>
<dbReference type="InterPro" id="IPR017930">
    <property type="entry name" value="Myb_dom"/>
</dbReference>
<dbReference type="Pfam" id="PF22941">
    <property type="entry name" value="TADA2A-like_3rd"/>
    <property type="match status" value="1"/>
</dbReference>